<dbReference type="AlphaFoldDB" id="A0A448WQL6"/>
<feature type="compositionally biased region" description="Basic and acidic residues" evidence="1">
    <location>
        <begin position="19"/>
        <end position="29"/>
    </location>
</feature>
<gene>
    <name evidence="2" type="ORF">PXEA_LOCUS11134</name>
</gene>
<protein>
    <submittedName>
        <fullName evidence="2">Uncharacterized protein</fullName>
    </submittedName>
</protein>
<sequence>MKYYCSHSGWTAISTSHRSYQDPQRESNRDSAGWGTRGSVAEWLARQATVLNCRGSTPTEGVDKTDAKSKLQSTLDENNFRESKAM</sequence>
<accession>A0A448WQL6</accession>
<reference evidence="2" key="1">
    <citation type="submission" date="2018-11" db="EMBL/GenBank/DDBJ databases">
        <authorList>
            <consortium name="Pathogen Informatics"/>
        </authorList>
    </citation>
    <scope>NUCLEOTIDE SEQUENCE</scope>
</reference>
<evidence type="ECO:0000256" key="1">
    <source>
        <dbReference type="SAM" id="MobiDB-lite"/>
    </source>
</evidence>
<comment type="caution">
    <text evidence="2">The sequence shown here is derived from an EMBL/GenBank/DDBJ whole genome shotgun (WGS) entry which is preliminary data.</text>
</comment>
<dbReference type="Proteomes" id="UP000784294">
    <property type="component" value="Unassembled WGS sequence"/>
</dbReference>
<evidence type="ECO:0000313" key="2">
    <source>
        <dbReference type="EMBL" id="VEL17694.1"/>
    </source>
</evidence>
<feature type="region of interest" description="Disordered" evidence="1">
    <location>
        <begin position="15"/>
        <end position="35"/>
    </location>
</feature>
<organism evidence="2 3">
    <name type="scientific">Protopolystoma xenopodis</name>
    <dbReference type="NCBI Taxonomy" id="117903"/>
    <lineage>
        <taxon>Eukaryota</taxon>
        <taxon>Metazoa</taxon>
        <taxon>Spiralia</taxon>
        <taxon>Lophotrochozoa</taxon>
        <taxon>Platyhelminthes</taxon>
        <taxon>Monogenea</taxon>
        <taxon>Polyopisthocotylea</taxon>
        <taxon>Polystomatidea</taxon>
        <taxon>Polystomatidae</taxon>
        <taxon>Protopolystoma</taxon>
    </lineage>
</organism>
<feature type="region of interest" description="Disordered" evidence="1">
    <location>
        <begin position="54"/>
        <end position="86"/>
    </location>
</feature>
<dbReference type="EMBL" id="CAAALY010033764">
    <property type="protein sequence ID" value="VEL17694.1"/>
    <property type="molecule type" value="Genomic_DNA"/>
</dbReference>
<keyword evidence="3" id="KW-1185">Reference proteome</keyword>
<proteinExistence type="predicted"/>
<name>A0A448WQL6_9PLAT</name>
<evidence type="ECO:0000313" key="3">
    <source>
        <dbReference type="Proteomes" id="UP000784294"/>
    </source>
</evidence>